<feature type="chain" id="PRO_5045329209" evidence="2">
    <location>
        <begin position="24"/>
        <end position="119"/>
    </location>
</feature>
<feature type="compositionally biased region" description="Low complexity" evidence="1">
    <location>
        <begin position="36"/>
        <end position="46"/>
    </location>
</feature>
<evidence type="ECO:0000313" key="4">
    <source>
        <dbReference type="Proteomes" id="UP001321580"/>
    </source>
</evidence>
<gene>
    <name evidence="3" type="ORF">QLQ15_01795</name>
</gene>
<evidence type="ECO:0000313" key="3">
    <source>
        <dbReference type="EMBL" id="MDI9237639.1"/>
    </source>
</evidence>
<comment type="caution">
    <text evidence="3">The sequence shown here is derived from an EMBL/GenBank/DDBJ whole genome shotgun (WGS) entry which is preliminary data.</text>
</comment>
<dbReference type="Proteomes" id="UP001321580">
    <property type="component" value="Unassembled WGS sequence"/>
</dbReference>
<feature type="region of interest" description="Disordered" evidence="1">
    <location>
        <begin position="27"/>
        <end position="46"/>
    </location>
</feature>
<feature type="signal peptide" evidence="2">
    <location>
        <begin position="1"/>
        <end position="23"/>
    </location>
</feature>
<keyword evidence="2" id="KW-0732">Signal</keyword>
<reference evidence="3 4" key="1">
    <citation type="submission" date="2023-05" db="EMBL/GenBank/DDBJ databases">
        <title>Lysobacter sp. strain LF1 Genome sequencing and assembly.</title>
        <authorList>
            <person name="Jung Y."/>
        </authorList>
    </citation>
    <scope>NUCLEOTIDE SEQUENCE [LARGE SCALE GENOMIC DNA]</scope>
    <source>
        <strain evidence="3 4">LF1</strain>
    </source>
</reference>
<organism evidence="3 4">
    <name type="scientific">Lysobacter stagni</name>
    <dbReference type="NCBI Taxonomy" id="3045172"/>
    <lineage>
        <taxon>Bacteria</taxon>
        <taxon>Pseudomonadati</taxon>
        <taxon>Pseudomonadota</taxon>
        <taxon>Gammaproteobacteria</taxon>
        <taxon>Lysobacterales</taxon>
        <taxon>Lysobacteraceae</taxon>
        <taxon>Lysobacter</taxon>
    </lineage>
</organism>
<sequence length="119" mass="12459">MLRTHRCIGLSLALFATTATAFAAEPAKKDAKADARATASADAKRASAPAGDMVLSGLSIVGNDESPKELVIVPWKSSQLADAPGISRLLDDSTQPVDKDVFLRELAFYGLQSADPDGD</sequence>
<evidence type="ECO:0000256" key="2">
    <source>
        <dbReference type="SAM" id="SignalP"/>
    </source>
</evidence>
<protein>
    <submittedName>
        <fullName evidence="3">Uncharacterized protein</fullName>
    </submittedName>
</protein>
<evidence type="ECO:0000256" key="1">
    <source>
        <dbReference type="SAM" id="MobiDB-lite"/>
    </source>
</evidence>
<dbReference type="EMBL" id="JASGBI010000001">
    <property type="protein sequence ID" value="MDI9237639.1"/>
    <property type="molecule type" value="Genomic_DNA"/>
</dbReference>
<name>A0ABT6XBW8_9GAMM</name>
<dbReference type="RefSeq" id="WP_283211150.1">
    <property type="nucleotide sequence ID" value="NZ_JASGBI010000001.1"/>
</dbReference>
<proteinExistence type="predicted"/>
<keyword evidence="4" id="KW-1185">Reference proteome</keyword>
<accession>A0ABT6XBW8</accession>